<dbReference type="EMBL" id="VCLA01000018">
    <property type="protein sequence ID" value="MQS99052.1"/>
    <property type="molecule type" value="Genomic_DNA"/>
</dbReference>
<organism evidence="1 2">
    <name type="scientific">Streptomyces jumonjinensis</name>
    <dbReference type="NCBI Taxonomy" id="1945"/>
    <lineage>
        <taxon>Bacteria</taxon>
        <taxon>Bacillati</taxon>
        <taxon>Actinomycetota</taxon>
        <taxon>Actinomycetes</taxon>
        <taxon>Kitasatosporales</taxon>
        <taxon>Streptomycetaceae</taxon>
        <taxon>Streptomyces</taxon>
    </lineage>
</organism>
<name>A0A646KA20_STRJU</name>
<comment type="caution">
    <text evidence="1">The sequence shown here is derived from an EMBL/GenBank/DDBJ whole genome shotgun (WGS) entry which is preliminary data.</text>
</comment>
<reference evidence="1 2" key="1">
    <citation type="submission" date="2019-05" db="EMBL/GenBank/DDBJ databases">
        <title>Comparative genomics and metabolomics analyses of clavulanic acid producing Streptomyces species provides insight into specialized metabolism and evolution of beta-lactam biosynthetic gene clusters.</title>
        <authorList>
            <person name="Moore M.A."/>
            <person name="Cruz-Morales P."/>
            <person name="Barona Gomez F."/>
            <person name="Kapil T."/>
        </authorList>
    </citation>
    <scope>NUCLEOTIDE SEQUENCE [LARGE SCALE GENOMIC DNA]</scope>
    <source>
        <strain evidence="1 2">NRRL 5741</strain>
    </source>
</reference>
<gene>
    <name evidence="1" type="ORF">FF041_02205</name>
</gene>
<protein>
    <submittedName>
        <fullName evidence="1">Uncharacterized protein</fullName>
    </submittedName>
</protein>
<evidence type="ECO:0000313" key="2">
    <source>
        <dbReference type="Proteomes" id="UP000419138"/>
    </source>
</evidence>
<sequence length="94" mass="8495">MNRVPAGAVTVTGTEPIRGVPVFRISTDEYTQDSPGFLAGVGGRSDTEAFSGGGGGVVGGGVVGGGVAGGGVVVGGAVTGGCVTGGCVAGGGVG</sequence>
<proteinExistence type="predicted"/>
<dbReference type="Proteomes" id="UP000419138">
    <property type="component" value="Unassembled WGS sequence"/>
</dbReference>
<keyword evidence="2" id="KW-1185">Reference proteome</keyword>
<accession>A0A646KA20</accession>
<dbReference type="AlphaFoldDB" id="A0A646KA20"/>
<evidence type="ECO:0000313" key="1">
    <source>
        <dbReference type="EMBL" id="MQS99052.1"/>
    </source>
</evidence>